<dbReference type="InterPro" id="IPR002679">
    <property type="entry name" value="Closter_coat"/>
</dbReference>
<comment type="subcellular location">
    <subcellularLocation>
        <location evidence="1">Virion</location>
    </subcellularLocation>
</comment>
<evidence type="ECO:0000256" key="2">
    <source>
        <dbReference type="ARBA" id="ARBA00022561"/>
    </source>
</evidence>
<organism evidence="4">
    <name type="scientific">Grapevine leafroll-associated virus 7</name>
    <dbReference type="NCBI Taxonomy" id="217615"/>
    <lineage>
        <taxon>Viruses</taxon>
        <taxon>Riboviria</taxon>
        <taxon>Orthornavirae</taxon>
        <taxon>Kitrinoviricota</taxon>
        <taxon>Alsuviricetes</taxon>
        <taxon>Martellivirales</taxon>
        <taxon>Closteroviridae</taxon>
        <taxon>Velarivirus</taxon>
        <taxon>Velarivirus septemvitis</taxon>
    </lineage>
</organism>
<sequence>MENIIKNFEEIKKIAAKHVGNRTQSETATLDKFKTNLKNYTEKSDEIPPDVKTELLKYKDMEGLDTETSNGLKEFVLKLGVKQSQGNESNVASSSIFDDLEIPTNIVIHTQAANEMTPSQCEEFAKVLNEFIKKFMFKLPIESKLTKKQLTTGMYAFFTAANEQSTSKGNSSNKNLSNNFTLDGVEYEWNYSHAFPFFDEAFIKDKIQNPIRRYMRAKSQEIDKLLITMGYVPSGRLAAQWGVVDGLRDMIGDAVPLYKKAMTADQFTSQLAATEQATNKKGQASNVVHVSQVLGRTLNKR</sequence>
<proteinExistence type="predicted"/>
<keyword evidence="2 4" id="KW-0167">Capsid protein</keyword>
<evidence type="ECO:0000313" key="4">
    <source>
        <dbReference type="EMBL" id="ARP51799.1"/>
    </source>
</evidence>
<reference evidence="4" key="1">
    <citation type="submission" date="2017-03" db="EMBL/GenBank/DDBJ databases">
        <authorList>
            <person name="Rasool S."/>
            <person name="Al Rwahnih M."/>
            <person name="Naz S."/>
        </authorList>
    </citation>
    <scope>NUCLEOTIDE SEQUENCE</scope>
    <source>
        <strain evidence="4">Q4</strain>
    </source>
</reference>
<name>A0A5A4DMZ8_9CLOS</name>
<keyword evidence="3" id="KW-0946">Virion</keyword>
<protein>
    <submittedName>
        <fullName evidence="4">Coat protein</fullName>
    </submittedName>
</protein>
<gene>
    <name evidence="4" type="primary">cp</name>
</gene>
<accession>A0A5A4DMZ8</accession>
<dbReference type="Pfam" id="PF01785">
    <property type="entry name" value="Closter_coat"/>
    <property type="match status" value="1"/>
</dbReference>
<evidence type="ECO:0000256" key="3">
    <source>
        <dbReference type="ARBA" id="ARBA00022844"/>
    </source>
</evidence>
<dbReference type="EMBL" id="KY940820">
    <property type="protein sequence ID" value="ARP51799.1"/>
    <property type="molecule type" value="Genomic_RNA"/>
</dbReference>
<dbReference type="GO" id="GO:0019028">
    <property type="term" value="C:viral capsid"/>
    <property type="evidence" value="ECO:0007669"/>
    <property type="project" value="UniProtKB-KW"/>
</dbReference>
<evidence type="ECO:0000256" key="1">
    <source>
        <dbReference type="ARBA" id="ARBA00004328"/>
    </source>
</evidence>